<dbReference type="SUPFAM" id="SSF50939">
    <property type="entry name" value="Sialidases"/>
    <property type="match status" value="1"/>
</dbReference>
<gene>
    <name evidence="3" type="ORF">GQ26_0231250</name>
</gene>
<dbReference type="PANTHER" id="PTHR38792">
    <property type="entry name" value="BNR/ASP-BOX REPEAT DOMAIN PROTEIN (AFU_ORTHOLOGUE AFUA_7G06430)-RELATED"/>
    <property type="match status" value="1"/>
</dbReference>
<reference evidence="3" key="2">
    <citation type="journal article" date="2014" name="PLoS Genet.">
        <title>Signature gene expression reveals novel clues to the molecular mechanisms of dimorphic transition in Penicillium marneffei.</title>
        <authorList>
            <person name="Yang E."/>
            <person name="Wang G."/>
            <person name="Cai J."/>
            <person name="Woo P.C."/>
            <person name="Lau S.K."/>
            <person name="Yuen K.-Y."/>
            <person name="Chow W.-N."/>
            <person name="Lin X."/>
        </authorList>
    </citation>
    <scope>NUCLEOTIDE SEQUENCE</scope>
    <source>
        <strain evidence="3">PM1</strain>
    </source>
</reference>
<comment type="caution">
    <text evidence="3">The sequence shown here is derived from an EMBL/GenBank/DDBJ whole genome shotgun (WGS) entry which is preliminary data.</text>
</comment>
<dbReference type="Pfam" id="PF13088">
    <property type="entry name" value="BNR_2"/>
    <property type="match status" value="1"/>
</dbReference>
<proteinExistence type="predicted"/>
<evidence type="ECO:0000256" key="1">
    <source>
        <dbReference type="SAM" id="SignalP"/>
    </source>
</evidence>
<dbReference type="PANTHER" id="PTHR38792:SF3">
    <property type="entry name" value="BNR_ASP-BOX REPEAT DOMAIN PROTEIN (AFU_ORTHOLOGUE AFUA_7G06430)-RELATED"/>
    <property type="match status" value="1"/>
</dbReference>
<feature type="signal peptide" evidence="1">
    <location>
        <begin position="1"/>
        <end position="25"/>
    </location>
</feature>
<feature type="chain" id="PRO_5001888776" evidence="1">
    <location>
        <begin position="26"/>
        <end position="356"/>
    </location>
</feature>
<feature type="domain" description="Sialidase" evidence="2">
    <location>
        <begin position="136"/>
        <end position="344"/>
    </location>
</feature>
<evidence type="ECO:0000313" key="3">
    <source>
        <dbReference type="EMBL" id="KFX45492.1"/>
    </source>
</evidence>
<reference key="1">
    <citation type="journal article" date="2014" name="PLoS Genet.">
        <title>Signature Gene Expression Reveals Novel Clues to the Molecular Mechanisms of Dimorphic Transition in Penicillium marneffei.</title>
        <authorList>
            <person name="Yang E."/>
            <person name="Wang G."/>
            <person name="Cai J."/>
            <person name="Woo P.C."/>
            <person name="Lau S.K."/>
            <person name="Yuen K.-Y."/>
            <person name="Chow W.-N."/>
            <person name="Lin X."/>
        </authorList>
    </citation>
    <scope>NUCLEOTIDE SEQUENCE [LARGE SCALE GENOMIC DNA]</scope>
    <source>
        <strain>PM1</strain>
    </source>
</reference>
<organism evidence="3">
    <name type="scientific">Talaromyces marneffei PM1</name>
    <dbReference type="NCBI Taxonomy" id="1077442"/>
    <lineage>
        <taxon>Eukaryota</taxon>
        <taxon>Fungi</taxon>
        <taxon>Dikarya</taxon>
        <taxon>Ascomycota</taxon>
        <taxon>Pezizomycotina</taxon>
        <taxon>Eurotiomycetes</taxon>
        <taxon>Eurotiomycetidae</taxon>
        <taxon>Eurotiales</taxon>
        <taxon>Trichocomaceae</taxon>
        <taxon>Talaromyces</taxon>
        <taxon>Talaromyces sect. Talaromyces</taxon>
    </lineage>
</organism>
<sequence>MVAHGLLARLTAAALCLIAIPITIAAPVDKRTGVVPSLSGPEEVVGSGTYPRANYLSDGSIISAYTAFANGDSIVTIARSTDKGVSWNEIGTVARGPTAITDIDNPYIYQLPSGRVLVTFRNHDRSNGVYTFFRITICYSDDNGANWAYLSTPASDPGPTHGNWEPFLRMAEDGTTLQLYYSRENSGADQDSLMRTSTNGGITWTSATVISGADSNNARDGMLGVTRVSGSNLIAVFESETNGGKFSIHSITSSDDGATWGNRQTVYAPAGSNAQAPQVIKVGGTLVASFQTDEDGGSGEAIKILTSGNGGVTWGNKLTTFPAASNWAGLLALNDGVSFLSLADHAGAKSQKITLY</sequence>
<dbReference type="CDD" id="cd15482">
    <property type="entry name" value="Sialidase_non-viral"/>
    <property type="match status" value="1"/>
</dbReference>
<dbReference type="HOGENOM" id="CLU_030289_0_0_1"/>
<dbReference type="EMBL" id="JPOX01000023">
    <property type="protein sequence ID" value="KFX45492.1"/>
    <property type="molecule type" value="Genomic_DNA"/>
</dbReference>
<dbReference type="AlphaFoldDB" id="A0A093UZ17"/>
<protein>
    <submittedName>
        <fullName evidence="3">Sialidase-1</fullName>
    </submittedName>
</protein>
<name>A0A093UZ17_TALMA</name>
<dbReference type="eggNOG" id="ENOG502RYU6">
    <property type="taxonomic scope" value="Eukaryota"/>
</dbReference>
<dbReference type="InterPro" id="IPR011040">
    <property type="entry name" value="Sialidase"/>
</dbReference>
<keyword evidence="1" id="KW-0732">Signal</keyword>
<dbReference type="Gene3D" id="2.120.10.10">
    <property type="match status" value="1"/>
</dbReference>
<accession>A0A093UZ17</accession>
<dbReference type="InterPro" id="IPR036278">
    <property type="entry name" value="Sialidase_sf"/>
</dbReference>
<evidence type="ECO:0000259" key="2">
    <source>
        <dbReference type="Pfam" id="PF13088"/>
    </source>
</evidence>